<feature type="region of interest" description="Disordered" evidence="1">
    <location>
        <begin position="40"/>
        <end position="88"/>
    </location>
</feature>
<evidence type="ECO:0000313" key="2">
    <source>
        <dbReference type="EMBL" id="QDU41535.1"/>
    </source>
</evidence>
<evidence type="ECO:0000256" key="1">
    <source>
        <dbReference type="SAM" id="MobiDB-lite"/>
    </source>
</evidence>
<proteinExistence type="predicted"/>
<dbReference type="Proteomes" id="UP000320496">
    <property type="component" value="Chromosome"/>
</dbReference>
<evidence type="ECO:0000313" key="3">
    <source>
        <dbReference type="Proteomes" id="UP000320496"/>
    </source>
</evidence>
<name>A0A517ZGD6_9PLAN</name>
<sequence length="185" mass="20672">MSAPPRMGGWWSSRSDAPSMRPCRVCHGKLRLRRPIRAGVSRRATSVTHQPHWNTSTTANGASRKPTGRDRWVQMPRPHRPAIAGPTHAATDTNMMWGHPEPRAGTSPSLQRSIAGPIGTLLGLRLRSARRAGDRDSRRQRTGGDRETIRVGELLELSVQFEAVWIDPERQRRIRQGSLQSLVEA</sequence>
<organism evidence="2 3">
    <name type="scientific">Maioricimonas rarisocia</name>
    <dbReference type="NCBI Taxonomy" id="2528026"/>
    <lineage>
        <taxon>Bacteria</taxon>
        <taxon>Pseudomonadati</taxon>
        <taxon>Planctomycetota</taxon>
        <taxon>Planctomycetia</taxon>
        <taxon>Planctomycetales</taxon>
        <taxon>Planctomycetaceae</taxon>
        <taxon>Maioricimonas</taxon>
    </lineage>
</organism>
<feature type="compositionally biased region" description="Polar residues" evidence="1">
    <location>
        <begin position="43"/>
        <end position="61"/>
    </location>
</feature>
<gene>
    <name evidence="2" type="ORF">Mal4_59030</name>
</gene>
<dbReference type="EMBL" id="CP036275">
    <property type="protein sequence ID" value="QDU41535.1"/>
    <property type="molecule type" value="Genomic_DNA"/>
</dbReference>
<keyword evidence="3" id="KW-1185">Reference proteome</keyword>
<reference evidence="2 3" key="1">
    <citation type="submission" date="2019-02" db="EMBL/GenBank/DDBJ databases">
        <title>Deep-cultivation of Planctomycetes and their phenomic and genomic characterization uncovers novel biology.</title>
        <authorList>
            <person name="Wiegand S."/>
            <person name="Jogler M."/>
            <person name="Boedeker C."/>
            <person name="Pinto D."/>
            <person name="Vollmers J."/>
            <person name="Rivas-Marin E."/>
            <person name="Kohn T."/>
            <person name="Peeters S.H."/>
            <person name="Heuer A."/>
            <person name="Rast P."/>
            <person name="Oberbeckmann S."/>
            <person name="Bunk B."/>
            <person name="Jeske O."/>
            <person name="Meyerdierks A."/>
            <person name="Storesund J.E."/>
            <person name="Kallscheuer N."/>
            <person name="Luecker S."/>
            <person name="Lage O.M."/>
            <person name="Pohl T."/>
            <person name="Merkel B.J."/>
            <person name="Hornburger P."/>
            <person name="Mueller R.-W."/>
            <person name="Bruemmer F."/>
            <person name="Labrenz M."/>
            <person name="Spormann A.M."/>
            <person name="Op den Camp H."/>
            <person name="Overmann J."/>
            <person name="Amann R."/>
            <person name="Jetten M.S.M."/>
            <person name="Mascher T."/>
            <person name="Medema M.H."/>
            <person name="Devos D.P."/>
            <person name="Kaster A.-K."/>
            <person name="Ovreas L."/>
            <person name="Rohde M."/>
            <person name="Galperin M.Y."/>
            <person name="Jogler C."/>
        </authorList>
    </citation>
    <scope>NUCLEOTIDE SEQUENCE [LARGE SCALE GENOMIC DNA]</scope>
    <source>
        <strain evidence="2 3">Mal4</strain>
    </source>
</reference>
<dbReference type="AlphaFoldDB" id="A0A517ZGD6"/>
<accession>A0A517ZGD6</accession>
<dbReference type="KEGG" id="mri:Mal4_59030"/>
<protein>
    <submittedName>
        <fullName evidence="2">Uncharacterized protein</fullName>
    </submittedName>
</protein>